<keyword evidence="2" id="KW-1185">Reference proteome</keyword>
<organism evidence="1 2">
    <name type="scientific">Microbacterium bandirmense</name>
    <dbReference type="NCBI Taxonomy" id="3122050"/>
    <lineage>
        <taxon>Bacteria</taxon>
        <taxon>Bacillati</taxon>
        <taxon>Actinomycetota</taxon>
        <taxon>Actinomycetes</taxon>
        <taxon>Micrococcales</taxon>
        <taxon>Microbacteriaceae</taxon>
        <taxon>Microbacterium</taxon>
    </lineage>
</organism>
<dbReference type="Proteomes" id="UP001371224">
    <property type="component" value="Unassembled WGS sequence"/>
</dbReference>
<evidence type="ECO:0000313" key="2">
    <source>
        <dbReference type="Proteomes" id="UP001371224"/>
    </source>
</evidence>
<reference evidence="1 2" key="1">
    <citation type="submission" date="2024-02" db="EMBL/GenBank/DDBJ databases">
        <authorList>
            <person name="Saticioglu I.B."/>
        </authorList>
    </citation>
    <scope>NUCLEOTIDE SEQUENCE [LARGE SCALE GENOMIC DNA]</scope>
    <source>
        <strain evidence="1 2">Mu-80</strain>
    </source>
</reference>
<dbReference type="EMBL" id="JBBDGM010000001">
    <property type="protein sequence ID" value="MEJ1087051.1"/>
    <property type="molecule type" value="Genomic_DNA"/>
</dbReference>
<comment type="caution">
    <text evidence="1">The sequence shown here is derived from an EMBL/GenBank/DDBJ whole genome shotgun (WGS) entry which is preliminary data.</text>
</comment>
<protein>
    <submittedName>
        <fullName evidence="1">Uncharacterized protein</fullName>
    </submittedName>
</protein>
<evidence type="ECO:0000313" key="1">
    <source>
        <dbReference type="EMBL" id="MEJ1087051.1"/>
    </source>
</evidence>
<proteinExistence type="predicted"/>
<accession>A0ABU8L6U8</accession>
<name>A0ABU8L6U8_9MICO</name>
<gene>
    <name evidence="1" type="ORF">WDU99_01825</name>
</gene>
<dbReference type="RefSeq" id="WP_337330724.1">
    <property type="nucleotide sequence ID" value="NZ_JBBDGM010000001.1"/>
</dbReference>
<sequence>MAIPWPTTGAAIATSLRWAADRAAELEDYAAVAVSKIEEKVGPWHGQDLAHAITTRRDLTRLVLPWPVALVTAITRDGASAEYDMVDIGAGVVYGTFPPGSYVVSATARSTASCPPDVALAARKLGAHLAKQELVGPRQPGFAGGPDKDLDVQQGFALPRAVSELIADYVPPGSFA</sequence>